<accession>A0A8T2ZY23</accession>
<gene>
    <name evidence="1" type="ORF">H0E87_003195</name>
</gene>
<dbReference type="EMBL" id="JACEGQ020000001">
    <property type="protein sequence ID" value="KAH8522463.1"/>
    <property type="molecule type" value="Genomic_DNA"/>
</dbReference>
<organism evidence="1 2">
    <name type="scientific">Populus deltoides</name>
    <name type="common">Eastern poplar</name>
    <name type="synonym">Eastern cottonwood</name>
    <dbReference type="NCBI Taxonomy" id="3696"/>
    <lineage>
        <taxon>Eukaryota</taxon>
        <taxon>Viridiplantae</taxon>
        <taxon>Streptophyta</taxon>
        <taxon>Embryophyta</taxon>
        <taxon>Tracheophyta</taxon>
        <taxon>Spermatophyta</taxon>
        <taxon>Magnoliopsida</taxon>
        <taxon>eudicotyledons</taxon>
        <taxon>Gunneridae</taxon>
        <taxon>Pentapetalae</taxon>
        <taxon>rosids</taxon>
        <taxon>fabids</taxon>
        <taxon>Malpighiales</taxon>
        <taxon>Salicaceae</taxon>
        <taxon>Saliceae</taxon>
        <taxon>Populus</taxon>
    </lineage>
</organism>
<dbReference type="Proteomes" id="UP000807159">
    <property type="component" value="Chromosome 1"/>
</dbReference>
<keyword evidence="2" id="KW-1185">Reference proteome</keyword>
<dbReference type="AlphaFoldDB" id="A0A8T2ZY23"/>
<evidence type="ECO:0008006" key="3">
    <source>
        <dbReference type="Google" id="ProtNLM"/>
    </source>
</evidence>
<evidence type="ECO:0000313" key="1">
    <source>
        <dbReference type="EMBL" id="KAH8522463.1"/>
    </source>
</evidence>
<protein>
    <recommendedName>
        <fullName evidence="3">Pentatricopeptide repeat-containing protein</fullName>
    </recommendedName>
</protein>
<evidence type="ECO:0000313" key="2">
    <source>
        <dbReference type="Proteomes" id="UP000807159"/>
    </source>
</evidence>
<name>A0A8T2ZY23_POPDE</name>
<reference evidence="1" key="1">
    <citation type="journal article" date="2021" name="J. Hered.">
        <title>Genome Assembly of Salicaceae Populus deltoides (Eastern Cottonwood) I-69 Based on Nanopore Sequencing and Hi-C Technologies.</title>
        <authorList>
            <person name="Bai S."/>
            <person name="Wu H."/>
            <person name="Zhang J."/>
            <person name="Pan Z."/>
            <person name="Zhao W."/>
            <person name="Li Z."/>
            <person name="Tong C."/>
        </authorList>
    </citation>
    <scope>NUCLEOTIDE SEQUENCE</scope>
    <source>
        <tissue evidence="1">Leaf</tissue>
    </source>
</reference>
<comment type="caution">
    <text evidence="1">The sequence shown here is derived from an EMBL/GenBank/DDBJ whole genome shotgun (WGS) entry which is preliminary data.</text>
</comment>
<sequence>MCIAIRKRRGLVFLQAKNPLYDEIIFLCLEAGELDAAIAIVADMETTGISIPDQTLFRVISAIQAPYNAADEALP</sequence>
<proteinExistence type="predicted"/>